<dbReference type="OrthoDB" id="9781031at2"/>
<evidence type="ECO:0000313" key="3">
    <source>
        <dbReference type="EMBL" id="RDK97394.1"/>
    </source>
</evidence>
<dbReference type="InterPro" id="IPR000683">
    <property type="entry name" value="Gfo/Idh/MocA-like_OxRdtase_N"/>
</dbReference>
<dbReference type="Gene3D" id="3.30.360.10">
    <property type="entry name" value="Dihydrodipicolinate Reductase, domain 2"/>
    <property type="match status" value="1"/>
</dbReference>
<name>A0A370R4P2_9GAMM</name>
<organism evidence="3 4">
    <name type="scientific">Enterobacillus tribolii</name>
    <dbReference type="NCBI Taxonomy" id="1487935"/>
    <lineage>
        <taxon>Bacteria</taxon>
        <taxon>Pseudomonadati</taxon>
        <taxon>Pseudomonadota</taxon>
        <taxon>Gammaproteobacteria</taxon>
        <taxon>Enterobacterales</taxon>
        <taxon>Hafniaceae</taxon>
        <taxon>Enterobacillus</taxon>
    </lineage>
</organism>
<dbReference type="SUPFAM" id="SSF51735">
    <property type="entry name" value="NAD(P)-binding Rossmann-fold domains"/>
    <property type="match status" value="1"/>
</dbReference>
<sequence length="302" mass="32766">MTQPRIGIVGLGSIAQKAYLPVLSHAGRWQLRGAFSPGQQKAAAVCAAYRITPFASLMALADECDALFVHSSTASHFEVVSALLRAGKHVYVDKPLAGTLAQAEQLVELAARRGLHLMVGFNRRFAPVYQQIKQQMSGPASIRMDKHRCDGIGPHDARFTLLDDYLHVIDTALWMSGETLELQSGGLRVNDAGQLIYAGHQFRAGACQVATSMHRAAGSQRETLQVVMQGAIYDAADLRRLQVERQGVLSESPAPGWQTTLEQRGFTGAIGHFIDCLEQNRAPLTSGDQALAAQRLVESLLP</sequence>
<reference evidence="3 4" key="1">
    <citation type="submission" date="2018-07" db="EMBL/GenBank/DDBJ databases">
        <title>Genomic Encyclopedia of Type Strains, Phase IV (KMG-IV): sequencing the most valuable type-strain genomes for metagenomic binning, comparative biology and taxonomic classification.</title>
        <authorList>
            <person name="Goeker M."/>
        </authorList>
    </citation>
    <scope>NUCLEOTIDE SEQUENCE [LARGE SCALE GENOMIC DNA]</scope>
    <source>
        <strain evidence="3 4">DSM 103736</strain>
    </source>
</reference>
<dbReference type="Pfam" id="PF01408">
    <property type="entry name" value="GFO_IDH_MocA"/>
    <property type="match status" value="1"/>
</dbReference>
<feature type="domain" description="YceM-like C-terminal" evidence="2">
    <location>
        <begin position="127"/>
        <end position="245"/>
    </location>
</feature>
<protein>
    <submittedName>
        <fullName evidence="3">Virulence factor</fullName>
    </submittedName>
</protein>
<evidence type="ECO:0000313" key="4">
    <source>
        <dbReference type="Proteomes" id="UP000254848"/>
    </source>
</evidence>
<dbReference type="InterPro" id="IPR036291">
    <property type="entry name" value="NAD(P)-bd_dom_sf"/>
</dbReference>
<keyword evidence="4" id="KW-1185">Reference proteome</keyword>
<dbReference type="Pfam" id="PF21378">
    <property type="entry name" value="YceM-like_C"/>
    <property type="match status" value="1"/>
</dbReference>
<evidence type="ECO:0000259" key="1">
    <source>
        <dbReference type="Pfam" id="PF01408"/>
    </source>
</evidence>
<dbReference type="AlphaFoldDB" id="A0A370R4P2"/>
<dbReference type="InterPro" id="IPR051317">
    <property type="entry name" value="Gfo/Idh/MocA_oxidoreduct"/>
</dbReference>
<proteinExistence type="predicted"/>
<dbReference type="Gene3D" id="3.40.50.720">
    <property type="entry name" value="NAD(P)-binding Rossmann-like Domain"/>
    <property type="match status" value="1"/>
</dbReference>
<accession>A0A370R4P2</accession>
<dbReference type="PANTHER" id="PTHR43708">
    <property type="entry name" value="CONSERVED EXPRESSED OXIDOREDUCTASE (EUROFUNG)"/>
    <property type="match status" value="1"/>
</dbReference>
<dbReference type="PANTHER" id="PTHR43708:SF4">
    <property type="entry name" value="OXIDOREDUCTASE YCEM-RELATED"/>
    <property type="match status" value="1"/>
</dbReference>
<evidence type="ECO:0000259" key="2">
    <source>
        <dbReference type="Pfam" id="PF21378"/>
    </source>
</evidence>
<dbReference type="SUPFAM" id="SSF55347">
    <property type="entry name" value="Glyceraldehyde-3-phosphate dehydrogenase-like, C-terminal domain"/>
    <property type="match status" value="1"/>
</dbReference>
<gene>
    <name evidence="3" type="ORF">C8D90_101842</name>
</gene>
<dbReference type="InterPro" id="IPR048477">
    <property type="entry name" value="YceM-like_C"/>
</dbReference>
<dbReference type="Proteomes" id="UP000254848">
    <property type="component" value="Unassembled WGS sequence"/>
</dbReference>
<comment type="caution">
    <text evidence="3">The sequence shown here is derived from an EMBL/GenBank/DDBJ whole genome shotgun (WGS) entry which is preliminary data.</text>
</comment>
<feature type="domain" description="Gfo/Idh/MocA-like oxidoreductase N-terminal" evidence="1">
    <location>
        <begin position="5"/>
        <end position="121"/>
    </location>
</feature>
<dbReference type="EMBL" id="QRAP01000001">
    <property type="protein sequence ID" value="RDK97394.1"/>
    <property type="molecule type" value="Genomic_DNA"/>
</dbReference>
<dbReference type="GO" id="GO:0000166">
    <property type="term" value="F:nucleotide binding"/>
    <property type="evidence" value="ECO:0007669"/>
    <property type="project" value="InterPro"/>
</dbReference>
<dbReference type="RefSeq" id="WP_115457116.1">
    <property type="nucleotide sequence ID" value="NZ_QRAP01000001.1"/>
</dbReference>